<keyword evidence="2" id="KW-1185">Reference proteome</keyword>
<protein>
    <submittedName>
        <fullName evidence="1">Uncharacterized protein</fullName>
    </submittedName>
</protein>
<dbReference type="AlphaFoldDB" id="A0A550CIY3"/>
<organism evidence="1 2">
    <name type="scientific">Schizophyllum amplum</name>
    <dbReference type="NCBI Taxonomy" id="97359"/>
    <lineage>
        <taxon>Eukaryota</taxon>
        <taxon>Fungi</taxon>
        <taxon>Dikarya</taxon>
        <taxon>Basidiomycota</taxon>
        <taxon>Agaricomycotina</taxon>
        <taxon>Agaricomycetes</taxon>
        <taxon>Agaricomycetidae</taxon>
        <taxon>Agaricales</taxon>
        <taxon>Schizophyllaceae</taxon>
        <taxon>Schizophyllum</taxon>
    </lineage>
</organism>
<dbReference type="OrthoDB" id="2828423at2759"/>
<dbReference type="Proteomes" id="UP000320762">
    <property type="component" value="Unassembled WGS sequence"/>
</dbReference>
<proteinExistence type="predicted"/>
<feature type="non-terminal residue" evidence="1">
    <location>
        <position position="1"/>
    </location>
</feature>
<comment type="caution">
    <text evidence="1">The sequence shown here is derived from an EMBL/GenBank/DDBJ whole genome shotgun (WGS) entry which is preliminary data.</text>
</comment>
<accession>A0A550CIY3</accession>
<feature type="non-terminal residue" evidence="1">
    <location>
        <position position="153"/>
    </location>
</feature>
<name>A0A550CIY3_9AGAR</name>
<gene>
    <name evidence="1" type="ORF">BD626DRAFT_374257</name>
</gene>
<evidence type="ECO:0000313" key="1">
    <source>
        <dbReference type="EMBL" id="TRM64739.1"/>
    </source>
</evidence>
<sequence length="153" mass="18013">PPRQRARRSPGEREQLLKRLFPMPQMTPKDDFRYCEDPKERARLRALEQLAFELKAFVYLACDPREVRSDGDGYDPVIDYEFLRNRLSCHWAHDLSYDSDEEAEAWRREVPFDFAVQDALHAEIARSDVHMQEFIARGGDPKVKPYAGWVDID</sequence>
<evidence type="ECO:0000313" key="2">
    <source>
        <dbReference type="Proteomes" id="UP000320762"/>
    </source>
</evidence>
<reference evidence="1 2" key="1">
    <citation type="journal article" date="2019" name="New Phytol.">
        <title>Comparative genomics reveals unique wood-decay strategies and fruiting body development in the Schizophyllaceae.</title>
        <authorList>
            <person name="Almasi E."/>
            <person name="Sahu N."/>
            <person name="Krizsan K."/>
            <person name="Balint B."/>
            <person name="Kovacs G.M."/>
            <person name="Kiss B."/>
            <person name="Cseklye J."/>
            <person name="Drula E."/>
            <person name="Henrissat B."/>
            <person name="Nagy I."/>
            <person name="Chovatia M."/>
            <person name="Adam C."/>
            <person name="LaButti K."/>
            <person name="Lipzen A."/>
            <person name="Riley R."/>
            <person name="Grigoriev I.V."/>
            <person name="Nagy L.G."/>
        </authorList>
    </citation>
    <scope>NUCLEOTIDE SEQUENCE [LARGE SCALE GENOMIC DNA]</scope>
    <source>
        <strain evidence="1 2">NL-1724</strain>
    </source>
</reference>
<dbReference type="EMBL" id="VDMD01000006">
    <property type="protein sequence ID" value="TRM64739.1"/>
    <property type="molecule type" value="Genomic_DNA"/>
</dbReference>